<sequence length="69" mass="7927">MCGYRKLGKFWEACSNIMEISILIQKNDFEDDLPTMTPLRTLVLSRVFDIEGQPDPEPQPASSKRPRTD</sequence>
<evidence type="ECO:0000313" key="5">
    <source>
        <dbReference type="Proteomes" id="UP000494256"/>
    </source>
</evidence>
<dbReference type="OrthoDB" id="8195485at2759"/>
<protein>
    <submittedName>
        <fullName evidence="2">Uncharacterized protein</fullName>
    </submittedName>
</protein>
<name>A0A8S0Z0B7_ARCPL</name>
<evidence type="ECO:0000256" key="1">
    <source>
        <dbReference type="SAM" id="MobiDB-lite"/>
    </source>
</evidence>
<evidence type="ECO:0000313" key="2">
    <source>
        <dbReference type="EMBL" id="CAB3223825.1"/>
    </source>
</evidence>
<proteinExistence type="predicted"/>
<accession>A0A8S0Z0B7</accession>
<keyword evidence="4" id="KW-1185">Reference proteome</keyword>
<evidence type="ECO:0000313" key="4">
    <source>
        <dbReference type="Proteomes" id="UP000494106"/>
    </source>
</evidence>
<feature type="region of interest" description="Disordered" evidence="1">
    <location>
        <begin position="50"/>
        <end position="69"/>
    </location>
</feature>
<dbReference type="EMBL" id="CADEBD010000337">
    <property type="protein sequence ID" value="CAB3247494.1"/>
    <property type="molecule type" value="Genomic_DNA"/>
</dbReference>
<dbReference type="Proteomes" id="UP000494256">
    <property type="component" value="Unassembled WGS sequence"/>
</dbReference>
<organism evidence="2 4">
    <name type="scientific">Arctia plantaginis</name>
    <name type="common">Wood tiger moth</name>
    <name type="synonym">Phalaena plantaginis</name>
    <dbReference type="NCBI Taxonomy" id="874455"/>
    <lineage>
        <taxon>Eukaryota</taxon>
        <taxon>Metazoa</taxon>
        <taxon>Ecdysozoa</taxon>
        <taxon>Arthropoda</taxon>
        <taxon>Hexapoda</taxon>
        <taxon>Insecta</taxon>
        <taxon>Pterygota</taxon>
        <taxon>Neoptera</taxon>
        <taxon>Endopterygota</taxon>
        <taxon>Lepidoptera</taxon>
        <taxon>Glossata</taxon>
        <taxon>Ditrysia</taxon>
        <taxon>Noctuoidea</taxon>
        <taxon>Erebidae</taxon>
        <taxon>Arctiinae</taxon>
        <taxon>Arctia</taxon>
    </lineage>
</organism>
<dbReference type="Proteomes" id="UP000494106">
    <property type="component" value="Unassembled WGS sequence"/>
</dbReference>
<gene>
    <name evidence="3" type="ORF">APLA_LOCUS11955</name>
    <name evidence="2" type="ORF">APLA_LOCUS1827</name>
</gene>
<evidence type="ECO:0000313" key="3">
    <source>
        <dbReference type="EMBL" id="CAB3247494.1"/>
    </source>
</evidence>
<dbReference type="AlphaFoldDB" id="A0A8S0Z0B7"/>
<dbReference type="EMBL" id="CADEBC010000135">
    <property type="protein sequence ID" value="CAB3223825.1"/>
    <property type="molecule type" value="Genomic_DNA"/>
</dbReference>
<reference evidence="4 5" key="1">
    <citation type="submission" date="2020-04" db="EMBL/GenBank/DDBJ databases">
        <authorList>
            <person name="Wallbank WR R."/>
            <person name="Pardo Diaz C."/>
            <person name="Kozak K."/>
            <person name="Martin S."/>
            <person name="Jiggins C."/>
            <person name="Moest M."/>
            <person name="Warren A I."/>
            <person name="Byers J.R.P. K."/>
            <person name="Montejo-Kovacevich G."/>
            <person name="Yen C E."/>
        </authorList>
    </citation>
    <scope>NUCLEOTIDE SEQUENCE [LARGE SCALE GENOMIC DNA]</scope>
</reference>
<comment type="caution">
    <text evidence="2">The sequence shown here is derived from an EMBL/GenBank/DDBJ whole genome shotgun (WGS) entry which is preliminary data.</text>
</comment>